<gene>
    <name evidence="3" type="ORF">R2Q92_07030</name>
</gene>
<keyword evidence="1" id="KW-0812">Transmembrane</keyword>
<evidence type="ECO:0000313" key="4">
    <source>
        <dbReference type="Proteomes" id="UP001291912"/>
    </source>
</evidence>
<reference evidence="3 4" key="1">
    <citation type="submission" date="2023-10" db="EMBL/GenBank/DDBJ databases">
        <title>Microbacterium xanthum sp. nov., isolated from seaweed.</title>
        <authorList>
            <person name="Lee S.D."/>
        </authorList>
    </citation>
    <scope>NUCLEOTIDE SEQUENCE [LARGE SCALE GENOMIC DNA]</scope>
    <source>
        <strain evidence="3 4">KCTC 19124</strain>
    </source>
</reference>
<dbReference type="SMART" id="SM00858">
    <property type="entry name" value="SAF"/>
    <property type="match status" value="1"/>
</dbReference>
<sequence>MTSSDTSRVRRAPWVDVRFLLGIVLIVASISGVWFVVSAARQTAPMIAAARTLTPGEVITATDVRVVDVALGTLDEAYLAPDELTIGAIATRTVNAGELVPHDAVGAGEDAATTVVVLTSSTDVPASVDAGSIVEVWAAPLLERGVYDAPRILVPDATVVSVGRDDAMVGRGEVSLEVVIPRADVAAALAAMSDESALSVVPAVGGGR</sequence>
<evidence type="ECO:0000313" key="3">
    <source>
        <dbReference type="EMBL" id="MDZ8161590.1"/>
    </source>
</evidence>
<keyword evidence="4" id="KW-1185">Reference proteome</keyword>
<keyword evidence="1" id="KW-0472">Membrane</keyword>
<evidence type="ECO:0000259" key="2">
    <source>
        <dbReference type="SMART" id="SM00858"/>
    </source>
</evidence>
<accession>A0ABU5N676</accession>
<comment type="caution">
    <text evidence="3">The sequence shown here is derived from an EMBL/GenBank/DDBJ whole genome shotgun (WGS) entry which is preliminary data.</text>
</comment>
<dbReference type="EMBL" id="JAWJYN010000001">
    <property type="protein sequence ID" value="MDZ8161590.1"/>
    <property type="molecule type" value="Genomic_DNA"/>
</dbReference>
<protein>
    <submittedName>
        <fullName evidence="3">SAF domain-containing protein</fullName>
    </submittedName>
</protein>
<evidence type="ECO:0000256" key="1">
    <source>
        <dbReference type="SAM" id="Phobius"/>
    </source>
</evidence>
<dbReference type="InterPro" id="IPR013974">
    <property type="entry name" value="SAF"/>
</dbReference>
<keyword evidence="1" id="KW-1133">Transmembrane helix</keyword>
<dbReference type="Gene3D" id="3.90.1210.10">
    <property type="entry name" value="Antifreeze-like/N-acetylneuraminic acid synthase C-terminal domain"/>
    <property type="match status" value="1"/>
</dbReference>
<feature type="domain" description="SAF" evidence="2">
    <location>
        <begin position="44"/>
        <end position="106"/>
    </location>
</feature>
<dbReference type="RefSeq" id="WP_194425084.1">
    <property type="nucleotide sequence ID" value="NZ_BAAAPT010000001.1"/>
</dbReference>
<dbReference type="CDD" id="cd11614">
    <property type="entry name" value="SAF_CpaB_FlgA_like"/>
    <property type="match status" value="1"/>
</dbReference>
<dbReference type="Proteomes" id="UP001291912">
    <property type="component" value="Unassembled WGS sequence"/>
</dbReference>
<proteinExistence type="predicted"/>
<feature type="transmembrane region" description="Helical" evidence="1">
    <location>
        <begin position="20"/>
        <end position="37"/>
    </location>
</feature>
<dbReference type="Pfam" id="PF08666">
    <property type="entry name" value="SAF"/>
    <property type="match status" value="1"/>
</dbReference>
<organism evidence="3 4">
    <name type="scientific">Microbacterium aquimaris</name>
    <dbReference type="NCBI Taxonomy" id="459816"/>
    <lineage>
        <taxon>Bacteria</taxon>
        <taxon>Bacillati</taxon>
        <taxon>Actinomycetota</taxon>
        <taxon>Actinomycetes</taxon>
        <taxon>Micrococcales</taxon>
        <taxon>Microbacteriaceae</taxon>
        <taxon>Microbacterium</taxon>
    </lineage>
</organism>
<name>A0ABU5N676_9MICO</name>